<comment type="caution">
    <text evidence="1">The sequence shown here is derived from an EMBL/GenBank/DDBJ whole genome shotgun (WGS) entry which is preliminary data.</text>
</comment>
<evidence type="ECO:0008006" key="3">
    <source>
        <dbReference type="Google" id="ProtNLM"/>
    </source>
</evidence>
<proteinExistence type="predicted"/>
<evidence type="ECO:0000313" key="2">
    <source>
        <dbReference type="Proteomes" id="UP000441102"/>
    </source>
</evidence>
<name>A0A6I0E081_BRUAN</name>
<evidence type="ECO:0000313" key="1">
    <source>
        <dbReference type="EMBL" id="KAB2803294.1"/>
    </source>
</evidence>
<dbReference type="RefSeq" id="WP_151576330.1">
    <property type="nucleotide sequence ID" value="NZ_WBWX01000001.1"/>
</dbReference>
<sequence length="112" mass="11620">MRYYHSVLALTVTAAGLFDQADLVGFDDKKIVADDAPVQGIAQNPATEIGLDIAVTAIGYDRVRANGAITKGQKVISAAAGGVKAALPDSVNTFATALTSAADREFVTILIR</sequence>
<organism evidence="1 2">
    <name type="scientific">Brucella anthropi</name>
    <name type="common">Ochrobactrum anthropi</name>
    <dbReference type="NCBI Taxonomy" id="529"/>
    <lineage>
        <taxon>Bacteria</taxon>
        <taxon>Pseudomonadati</taxon>
        <taxon>Pseudomonadota</taxon>
        <taxon>Alphaproteobacteria</taxon>
        <taxon>Hyphomicrobiales</taxon>
        <taxon>Brucellaceae</taxon>
        <taxon>Brucella/Ochrobactrum group</taxon>
        <taxon>Brucella</taxon>
    </lineage>
</organism>
<dbReference type="Proteomes" id="UP000441102">
    <property type="component" value="Unassembled WGS sequence"/>
</dbReference>
<dbReference type="Pfam" id="PF09956">
    <property type="entry name" value="Phage_cement_2"/>
    <property type="match status" value="1"/>
</dbReference>
<gene>
    <name evidence="1" type="ORF">F9L06_03815</name>
</gene>
<protein>
    <recommendedName>
        <fullName evidence="3">DUF2190 domain-containing protein</fullName>
    </recommendedName>
</protein>
<accession>A0A6I0E081</accession>
<reference evidence="1 2" key="1">
    <citation type="submission" date="2019-09" db="EMBL/GenBank/DDBJ databases">
        <title>Taxonomic organization of the family Brucellaceae based on a phylogenomic approach.</title>
        <authorList>
            <person name="Leclercq S."/>
            <person name="Cloeckaert A."/>
            <person name="Zygmunt M.S."/>
        </authorList>
    </citation>
    <scope>NUCLEOTIDE SEQUENCE [LARGE SCALE GENOMIC DNA]</scope>
    <source>
        <strain evidence="1 2">CCUG 34461</strain>
    </source>
</reference>
<dbReference type="EMBL" id="WBWX01000001">
    <property type="protein sequence ID" value="KAB2803294.1"/>
    <property type="molecule type" value="Genomic_DNA"/>
</dbReference>
<dbReference type="AlphaFoldDB" id="A0A6I0E081"/>
<dbReference type="InterPro" id="IPR011231">
    <property type="entry name" value="Phage_VT1-Sakai_H0018"/>
</dbReference>